<evidence type="ECO:0000256" key="3">
    <source>
        <dbReference type="ARBA" id="ARBA00022692"/>
    </source>
</evidence>
<evidence type="ECO:0000256" key="5">
    <source>
        <dbReference type="ARBA" id="ARBA00023136"/>
    </source>
</evidence>
<gene>
    <name evidence="8" type="ORF">EDC18_103163</name>
</gene>
<name>A0A4R3MLE7_9FIRM</name>
<feature type="transmembrane region" description="Helical" evidence="6">
    <location>
        <begin position="50"/>
        <end position="68"/>
    </location>
</feature>
<feature type="domain" description="MrpA C-terminal/MbhD" evidence="7">
    <location>
        <begin position="8"/>
        <end position="74"/>
    </location>
</feature>
<evidence type="ECO:0000313" key="9">
    <source>
        <dbReference type="Proteomes" id="UP000294902"/>
    </source>
</evidence>
<keyword evidence="2" id="KW-1003">Cell membrane</keyword>
<dbReference type="OrthoDB" id="37139at2"/>
<dbReference type="RefSeq" id="WP_132251174.1">
    <property type="nucleotide sequence ID" value="NZ_SMAL01000003.1"/>
</dbReference>
<dbReference type="InterPro" id="IPR025383">
    <property type="entry name" value="MrpA_C/MbhD"/>
</dbReference>
<keyword evidence="4 6" id="KW-1133">Transmembrane helix</keyword>
<feature type="transmembrane region" description="Helical" evidence="6">
    <location>
        <begin position="6"/>
        <end position="21"/>
    </location>
</feature>
<dbReference type="Proteomes" id="UP000294902">
    <property type="component" value="Unassembled WGS sequence"/>
</dbReference>
<accession>A0A4R3MLE7</accession>
<evidence type="ECO:0000256" key="2">
    <source>
        <dbReference type="ARBA" id="ARBA00022475"/>
    </source>
</evidence>
<proteinExistence type="predicted"/>
<evidence type="ECO:0000256" key="6">
    <source>
        <dbReference type="SAM" id="Phobius"/>
    </source>
</evidence>
<comment type="caution">
    <text evidence="8">The sequence shown here is derived from an EMBL/GenBank/DDBJ whole genome shotgun (WGS) entry which is preliminary data.</text>
</comment>
<keyword evidence="9" id="KW-1185">Reference proteome</keyword>
<reference evidence="8 9" key="1">
    <citation type="submission" date="2019-03" db="EMBL/GenBank/DDBJ databases">
        <title>Genomic Encyclopedia of Type Strains, Phase IV (KMG-IV): sequencing the most valuable type-strain genomes for metagenomic binning, comparative biology and taxonomic classification.</title>
        <authorList>
            <person name="Goeker M."/>
        </authorList>
    </citation>
    <scope>NUCLEOTIDE SEQUENCE [LARGE SCALE GENOMIC DNA]</scope>
    <source>
        <strain evidence="8 9">DSM 24629</strain>
    </source>
</reference>
<evidence type="ECO:0000256" key="4">
    <source>
        <dbReference type="ARBA" id="ARBA00022989"/>
    </source>
</evidence>
<dbReference type="EMBL" id="SMAL01000003">
    <property type="protein sequence ID" value="TCT15458.1"/>
    <property type="molecule type" value="Genomic_DNA"/>
</dbReference>
<protein>
    <submittedName>
        <fullName evidence="8">Putative MnhB-related membrane protein</fullName>
    </submittedName>
</protein>
<keyword evidence="5 6" id="KW-0472">Membrane</keyword>
<dbReference type="GO" id="GO:0005886">
    <property type="term" value="C:plasma membrane"/>
    <property type="evidence" value="ECO:0007669"/>
    <property type="project" value="UniProtKB-SubCell"/>
</dbReference>
<organism evidence="8 9">
    <name type="scientific">Natranaerovirga pectinivora</name>
    <dbReference type="NCBI Taxonomy" id="682400"/>
    <lineage>
        <taxon>Bacteria</taxon>
        <taxon>Bacillati</taxon>
        <taxon>Bacillota</taxon>
        <taxon>Clostridia</taxon>
        <taxon>Lachnospirales</taxon>
        <taxon>Natranaerovirgaceae</taxon>
        <taxon>Natranaerovirga</taxon>
    </lineage>
</organism>
<feature type="transmembrane region" description="Helical" evidence="6">
    <location>
        <begin position="26"/>
        <end position="44"/>
    </location>
</feature>
<dbReference type="Pfam" id="PF13244">
    <property type="entry name" value="MbhD"/>
    <property type="match status" value="1"/>
</dbReference>
<evidence type="ECO:0000313" key="8">
    <source>
        <dbReference type="EMBL" id="TCT15458.1"/>
    </source>
</evidence>
<sequence>MSEKIILILTVIFAFLSIQTLKLNRAVIYLGMFGFLCSLLYLFYRSPNVAIAEAVIGSTLTTVIYLVALRRQKRFKVYVYNEIDYNILDAMETFGVREDLIFQYIRYSEDQYSCIVTERNYDLLMHKSEDNLLMISKGSNYKIEGLAATLAKNKKLELNVILNEMRESDEVGNI</sequence>
<dbReference type="AlphaFoldDB" id="A0A4R3MLE7"/>
<evidence type="ECO:0000259" key="7">
    <source>
        <dbReference type="Pfam" id="PF13244"/>
    </source>
</evidence>
<keyword evidence="3 6" id="KW-0812">Transmembrane</keyword>
<comment type="subcellular location">
    <subcellularLocation>
        <location evidence="1">Cell membrane</location>
        <topology evidence="1">Multi-pass membrane protein</topology>
    </subcellularLocation>
</comment>
<evidence type="ECO:0000256" key="1">
    <source>
        <dbReference type="ARBA" id="ARBA00004651"/>
    </source>
</evidence>